<dbReference type="InterPro" id="IPR025048">
    <property type="entry name" value="DUF3987"/>
</dbReference>
<organism evidence="1 2">
    <name type="scientific">Paracoccus saliphilus</name>
    <dbReference type="NCBI Taxonomy" id="405559"/>
    <lineage>
        <taxon>Bacteria</taxon>
        <taxon>Pseudomonadati</taxon>
        <taxon>Pseudomonadota</taxon>
        <taxon>Alphaproteobacteria</taxon>
        <taxon>Rhodobacterales</taxon>
        <taxon>Paracoccaceae</taxon>
        <taxon>Paracoccus</taxon>
    </lineage>
</organism>
<accession>A0AA45W1Q3</accession>
<gene>
    <name evidence="1" type="ORF">SAMN05421772_101676</name>
</gene>
<dbReference type="Proteomes" id="UP000186216">
    <property type="component" value="Unassembled WGS sequence"/>
</dbReference>
<evidence type="ECO:0008006" key="3">
    <source>
        <dbReference type="Google" id="ProtNLM"/>
    </source>
</evidence>
<protein>
    <recommendedName>
        <fullName evidence="3">DUF3987 domain-containing protein</fullName>
    </recommendedName>
</protein>
<proteinExistence type="predicted"/>
<evidence type="ECO:0000313" key="2">
    <source>
        <dbReference type="Proteomes" id="UP000186216"/>
    </source>
</evidence>
<sequence>MRAPALHPGAAQPIPFDGANNWPAPDMALAGATRPPAPVMSEDEFSVVYGPWAEWLRTAANVKGTPVDYVALALLSTASAVIGNARWASPWEGWKEPPVLWAMLVGDPSAGKSPALDAVMDPVKEIERQLSEDYKLRRQQWEGEDEIAAIALAQWKADAKRAIADGDEAPRKPTAADAGEPPVRERISISDATTEKVASLLAATWRGLLLSRDELAGWLSSMDRYSGGGDRPFWLEAYGGRSYTVDRKSSPEPIIVDHMTVAVLGGTQPDKLASLLVKTDDDGLLARFLTVFPDPVPLARPAAQIDDATLRLAIERLRGLPSAFDEMGNKRPFFVPMTSEAADALQEFRKQCREWEAEANGIFKGHIGKLPGLAVRVSCVLAHLDWAAQANSPFPDHIEAEHVGRACHLVGEHLRQHAYRAYGAVEPPEEVKNARKLATIIQRERPRTVSIREIQRRGLSGLQTSRNVEAALGTLERFDWLRRSAEETGGRPRIFYVVNPRLWEEA</sequence>
<evidence type="ECO:0000313" key="1">
    <source>
        <dbReference type="EMBL" id="SIS59001.1"/>
    </source>
</evidence>
<comment type="caution">
    <text evidence="1">The sequence shown here is derived from an EMBL/GenBank/DDBJ whole genome shotgun (WGS) entry which is preliminary data.</text>
</comment>
<reference evidence="1 2" key="1">
    <citation type="submission" date="2017-01" db="EMBL/GenBank/DDBJ databases">
        <authorList>
            <person name="Varghese N."/>
            <person name="Submissions S."/>
        </authorList>
    </citation>
    <scope>NUCLEOTIDE SEQUENCE [LARGE SCALE GENOMIC DNA]</scope>
    <source>
        <strain evidence="1 2">DSM 18447</strain>
    </source>
</reference>
<dbReference type="Pfam" id="PF13148">
    <property type="entry name" value="DUF3987"/>
    <property type="match status" value="1"/>
</dbReference>
<name>A0AA45W1Q3_9RHOB</name>
<dbReference type="EMBL" id="FTOU01000001">
    <property type="protein sequence ID" value="SIS59001.1"/>
    <property type="molecule type" value="Genomic_DNA"/>
</dbReference>
<dbReference type="AlphaFoldDB" id="A0AA45W1Q3"/>